<dbReference type="RefSeq" id="WP_095910307.1">
    <property type="nucleotide sequence ID" value="NZ_CP022386.1"/>
</dbReference>
<dbReference type="OrthoDB" id="1149993at2"/>
<gene>
    <name evidence="1" type="ORF">CGC50_07570</name>
</gene>
<dbReference type="EMBL" id="CP022386">
    <property type="protein sequence ID" value="ATA87025.1"/>
    <property type="molecule type" value="Genomic_DNA"/>
</dbReference>
<evidence type="ECO:0000313" key="2">
    <source>
        <dbReference type="Proteomes" id="UP000217250"/>
    </source>
</evidence>
<organism evidence="1 2">
    <name type="scientific">Capnocytophaga gingivalis</name>
    <dbReference type="NCBI Taxonomy" id="1017"/>
    <lineage>
        <taxon>Bacteria</taxon>
        <taxon>Pseudomonadati</taxon>
        <taxon>Bacteroidota</taxon>
        <taxon>Flavobacteriia</taxon>
        <taxon>Flavobacteriales</taxon>
        <taxon>Flavobacteriaceae</taxon>
        <taxon>Capnocytophaga</taxon>
    </lineage>
</organism>
<evidence type="ECO:0000313" key="1">
    <source>
        <dbReference type="EMBL" id="ATA87025.1"/>
    </source>
</evidence>
<accession>A0A250FRK0</accession>
<dbReference type="KEGG" id="cgh:CGC50_07570"/>
<dbReference type="GeneID" id="84808412"/>
<dbReference type="Proteomes" id="UP000217250">
    <property type="component" value="Chromosome"/>
</dbReference>
<dbReference type="AlphaFoldDB" id="A0A250FRK0"/>
<sequence length="208" mass="23332">MHTDNFDILAQLIDRRLAQVKDEAARALLFFPIQILQRKKDIAGLPQNAHVIKLYQVKDSQDLLKKRAEITRLCELFQARAMLNLNPKSYKEVAFGMLKKLSELLSQEAYPAVDKLLSSCINSAGVGSKELKKYWIIDVDEVSEPAPVIATIQEQLTSMNPIGEEKLVNIVPSKSGVHLITHPFDTNGVCFADTIEIKKDCLTNLLIC</sequence>
<protein>
    <submittedName>
        <fullName evidence="1">Uncharacterized protein</fullName>
    </submittedName>
</protein>
<reference evidence="2" key="1">
    <citation type="submission" date="2017-06" db="EMBL/GenBank/DDBJ databases">
        <title>Capnocytophaga spp. assemblies.</title>
        <authorList>
            <person name="Gulvik C.A."/>
        </authorList>
    </citation>
    <scope>NUCLEOTIDE SEQUENCE [LARGE SCALE GENOMIC DNA]</scope>
    <source>
        <strain evidence="2">H1496</strain>
    </source>
</reference>
<proteinExistence type="predicted"/>
<name>A0A250FRK0_9FLAO</name>